<feature type="region of interest" description="Disordered" evidence="1">
    <location>
        <begin position="95"/>
        <end position="136"/>
    </location>
</feature>
<feature type="domain" description="B30.2/SPRY" evidence="3">
    <location>
        <begin position="168"/>
        <end position="372"/>
    </location>
</feature>
<gene>
    <name evidence="4" type="ORF">FNF29_03722</name>
</gene>
<sequence>MSPFLLKAAAGLALVGRVVSAQHLGNSSTVEVCSHTNENCRPITSGEMFAAVSFFTFWPWVILYAVVAFLTFGRCACGDIAESCCKAPCRRVRRRPSARPATRDDKPAVEMVHSKPKSPGAAEASPSADNTNPIVPGPAAAAAASRFESAAAAAGASSAPEAVPDPMASRSGGEQSPSEPAAMRLFTMARSGMQAAPGCEPSLESTVRILSGTATIEGGLKLRATSKLASVAFRLPIASDMRSCFEVKLPAGVPRGTIRLGVVSTVLPLNESMGQGIGQSDGSWAMSLLDGAVFAEAPADGKGEALEGWAPITGGETIGVVVDRPGTKMSIYRNGAMAHEIFITPEDKTRVLPAISLSGSSCVHLCLGNGWGKVSDSLVELAEPVGARLGKAATA</sequence>
<dbReference type="Pfam" id="PF00622">
    <property type="entry name" value="SPRY"/>
    <property type="match status" value="1"/>
</dbReference>
<dbReference type="PROSITE" id="PS50188">
    <property type="entry name" value="B302_SPRY"/>
    <property type="match status" value="1"/>
</dbReference>
<protein>
    <recommendedName>
        <fullName evidence="3">B30.2/SPRY domain-containing protein</fullName>
    </recommendedName>
</protein>
<dbReference type="InterPro" id="IPR013320">
    <property type="entry name" value="ConA-like_dom_sf"/>
</dbReference>
<dbReference type="AlphaFoldDB" id="A0A5A8CIF2"/>
<organism evidence="4 5">
    <name type="scientific">Cafeteria roenbergensis</name>
    <name type="common">Marine flagellate</name>
    <dbReference type="NCBI Taxonomy" id="33653"/>
    <lineage>
        <taxon>Eukaryota</taxon>
        <taxon>Sar</taxon>
        <taxon>Stramenopiles</taxon>
        <taxon>Bigyra</taxon>
        <taxon>Opalozoa</taxon>
        <taxon>Bicosoecida</taxon>
        <taxon>Cafeteriaceae</taxon>
        <taxon>Cafeteria</taxon>
    </lineage>
</organism>
<evidence type="ECO:0000313" key="4">
    <source>
        <dbReference type="EMBL" id="KAA0152835.1"/>
    </source>
</evidence>
<proteinExistence type="predicted"/>
<reference evidence="4 5" key="1">
    <citation type="submission" date="2019-07" db="EMBL/GenBank/DDBJ databases">
        <title>Genomes of Cafeteria roenbergensis.</title>
        <authorList>
            <person name="Fischer M.G."/>
            <person name="Hackl T."/>
            <person name="Roman M."/>
        </authorList>
    </citation>
    <scope>NUCLEOTIDE SEQUENCE [LARGE SCALE GENOMIC DNA]</scope>
    <source>
        <strain evidence="4 5">BVI</strain>
    </source>
</reference>
<comment type="caution">
    <text evidence="4">The sequence shown here is derived from an EMBL/GenBank/DDBJ whole genome shotgun (WGS) entry which is preliminary data.</text>
</comment>
<dbReference type="Proteomes" id="UP000323011">
    <property type="component" value="Unassembled WGS sequence"/>
</dbReference>
<evidence type="ECO:0000256" key="1">
    <source>
        <dbReference type="SAM" id="MobiDB-lite"/>
    </source>
</evidence>
<dbReference type="InterPro" id="IPR001870">
    <property type="entry name" value="B30.2/SPRY"/>
</dbReference>
<evidence type="ECO:0000259" key="3">
    <source>
        <dbReference type="PROSITE" id="PS50188"/>
    </source>
</evidence>
<evidence type="ECO:0000313" key="5">
    <source>
        <dbReference type="Proteomes" id="UP000323011"/>
    </source>
</evidence>
<accession>A0A5A8CIF2</accession>
<keyword evidence="5" id="KW-1185">Reference proteome</keyword>
<dbReference type="SUPFAM" id="SSF49899">
    <property type="entry name" value="Concanavalin A-like lectins/glucanases"/>
    <property type="match status" value="1"/>
</dbReference>
<dbReference type="InterPro" id="IPR043136">
    <property type="entry name" value="B30.2/SPRY_sf"/>
</dbReference>
<dbReference type="InterPro" id="IPR003877">
    <property type="entry name" value="SPRY_dom"/>
</dbReference>
<dbReference type="Gene3D" id="2.60.120.920">
    <property type="match status" value="1"/>
</dbReference>
<keyword evidence="2" id="KW-0732">Signal</keyword>
<name>A0A5A8CIF2_CAFRO</name>
<feature type="chain" id="PRO_5022833169" description="B30.2/SPRY domain-containing protein" evidence="2">
    <location>
        <begin position="22"/>
        <end position="395"/>
    </location>
</feature>
<dbReference type="EMBL" id="VLTN01000019">
    <property type="protein sequence ID" value="KAA0152835.1"/>
    <property type="molecule type" value="Genomic_DNA"/>
</dbReference>
<feature type="signal peptide" evidence="2">
    <location>
        <begin position="1"/>
        <end position="21"/>
    </location>
</feature>
<feature type="region of interest" description="Disordered" evidence="1">
    <location>
        <begin position="156"/>
        <end position="178"/>
    </location>
</feature>
<evidence type="ECO:0000256" key="2">
    <source>
        <dbReference type="SAM" id="SignalP"/>
    </source>
</evidence>